<dbReference type="Proteomes" id="UP000462015">
    <property type="component" value="Unassembled WGS sequence"/>
</dbReference>
<dbReference type="Pfam" id="PF21983">
    <property type="entry name" value="NikA-like"/>
    <property type="match status" value="1"/>
</dbReference>
<evidence type="ECO:0000313" key="1">
    <source>
        <dbReference type="EMBL" id="KAB6640961.1"/>
    </source>
</evidence>
<organism evidence="1 2">
    <name type="scientific">Phocaeicola vulgatus</name>
    <name type="common">Bacteroides vulgatus</name>
    <dbReference type="NCBI Taxonomy" id="821"/>
    <lineage>
        <taxon>Bacteria</taxon>
        <taxon>Pseudomonadati</taxon>
        <taxon>Bacteroidota</taxon>
        <taxon>Bacteroidia</taxon>
        <taxon>Bacteroidales</taxon>
        <taxon>Bacteroidaceae</taxon>
        <taxon>Phocaeicola</taxon>
    </lineage>
</organism>
<proteinExistence type="predicted"/>
<accession>A0A412ABB8</accession>
<dbReference type="InterPro" id="IPR053842">
    <property type="entry name" value="NikA-like"/>
</dbReference>
<gene>
    <name evidence="1" type="ORF">GAY12_00025</name>
</gene>
<dbReference type="RefSeq" id="WP_117694276.1">
    <property type="nucleotide sequence ID" value="NZ_JBBNFD010000032.1"/>
</dbReference>
<name>A0A412ABB8_PHOVU</name>
<protein>
    <submittedName>
        <fullName evidence="1">MobC family plasmid mobilization relaxosome protein</fullName>
    </submittedName>
</protein>
<comment type="caution">
    <text evidence="1">The sequence shown here is derived from an EMBL/GenBank/DDBJ whole genome shotgun (WGS) entry which is preliminary data.</text>
</comment>
<dbReference type="EMBL" id="WDAL01000001">
    <property type="protein sequence ID" value="KAB6640961.1"/>
    <property type="molecule type" value="Genomic_DNA"/>
</dbReference>
<sequence length="121" mass="13288">MEQKSNNKNKAIGGRPPLDKMEKRTEILSFKCTVLERHIINGKAMTAGVTLGEYIRNTAINGNITARLTPEDVKLIRSLSGMANNLNQLAKNANTFGYVSVSESVSELADEIDKIIKLIKA</sequence>
<dbReference type="AlphaFoldDB" id="A0A412ABB8"/>
<reference evidence="1 2" key="1">
    <citation type="journal article" date="2019" name="Nat. Med.">
        <title>A library of human gut bacterial isolates paired with longitudinal multiomics data enables mechanistic microbiome research.</title>
        <authorList>
            <person name="Poyet M."/>
            <person name="Groussin M."/>
            <person name="Gibbons S.M."/>
            <person name="Avila-Pacheco J."/>
            <person name="Jiang X."/>
            <person name="Kearney S.M."/>
            <person name="Perrotta A.R."/>
            <person name="Berdy B."/>
            <person name="Zhao S."/>
            <person name="Lieberman T.D."/>
            <person name="Swanson P.K."/>
            <person name="Smith M."/>
            <person name="Roesemann S."/>
            <person name="Alexander J.E."/>
            <person name="Rich S.A."/>
            <person name="Livny J."/>
            <person name="Vlamakis H."/>
            <person name="Clish C."/>
            <person name="Bullock K."/>
            <person name="Deik A."/>
            <person name="Scott J."/>
            <person name="Pierce K.A."/>
            <person name="Xavier R.J."/>
            <person name="Alm E.J."/>
        </authorList>
    </citation>
    <scope>NUCLEOTIDE SEQUENCE [LARGE SCALE GENOMIC DNA]</scope>
    <source>
        <strain evidence="1 2">BIOML-A98</strain>
    </source>
</reference>
<evidence type="ECO:0000313" key="2">
    <source>
        <dbReference type="Proteomes" id="UP000462015"/>
    </source>
</evidence>